<gene>
    <name evidence="2" type="ORF">DKG74_07025</name>
</gene>
<reference evidence="2 3" key="1">
    <citation type="submission" date="2018-05" db="EMBL/GenBank/DDBJ databases">
        <title>Zavarzinia sp. HR-AS.</title>
        <authorList>
            <person name="Lee Y."/>
            <person name="Jeon C.O."/>
        </authorList>
    </citation>
    <scope>NUCLEOTIDE SEQUENCE [LARGE SCALE GENOMIC DNA]</scope>
    <source>
        <strain evidence="2 3">HR-AS</strain>
    </source>
</reference>
<dbReference type="InterPro" id="IPR000551">
    <property type="entry name" value="MerR-type_HTH_dom"/>
</dbReference>
<name>A0A317EEK7_9PROT</name>
<feature type="domain" description="HTH merR-type" evidence="1">
    <location>
        <begin position="15"/>
        <end position="47"/>
    </location>
</feature>
<dbReference type="RefSeq" id="WP_109904090.1">
    <property type="nucleotide sequence ID" value="NZ_QGLE01000003.1"/>
</dbReference>
<dbReference type="Gene3D" id="1.10.260.40">
    <property type="entry name" value="lambda repressor-like DNA-binding domains"/>
    <property type="match status" value="1"/>
</dbReference>
<accession>A0A317EEK7</accession>
<keyword evidence="3" id="KW-1185">Reference proteome</keyword>
<dbReference type="Proteomes" id="UP000245461">
    <property type="component" value="Unassembled WGS sequence"/>
</dbReference>
<dbReference type="NCBIfam" id="NF046037">
    <property type="entry name" value="carphisopro"/>
    <property type="match status" value="1"/>
</dbReference>
<dbReference type="InterPro" id="IPR059216">
    <property type="entry name" value="LeuA_carph_isopro_dom"/>
</dbReference>
<dbReference type="EMBL" id="QGLE01000003">
    <property type="protein sequence ID" value="PWR24550.1"/>
    <property type="molecule type" value="Genomic_DNA"/>
</dbReference>
<dbReference type="AlphaFoldDB" id="A0A317EEK7"/>
<dbReference type="InterPro" id="IPR010982">
    <property type="entry name" value="Lambda_DNA-bd_dom_sf"/>
</dbReference>
<comment type="caution">
    <text evidence="2">The sequence shown here is derived from an EMBL/GenBank/DDBJ whole genome shotgun (WGS) entry which is preliminary data.</text>
</comment>
<sequence>MESVASIIALWPSAEEFARDLGVPGVTVRQWRRRGAVPPRHWNGIVRAANLRGLPGITIQCLADIAAAAPSPAAEASSPEAAA</sequence>
<evidence type="ECO:0000313" key="2">
    <source>
        <dbReference type="EMBL" id="PWR24550.1"/>
    </source>
</evidence>
<evidence type="ECO:0000313" key="3">
    <source>
        <dbReference type="Proteomes" id="UP000245461"/>
    </source>
</evidence>
<evidence type="ECO:0000259" key="1">
    <source>
        <dbReference type="Pfam" id="PF13411"/>
    </source>
</evidence>
<dbReference type="GO" id="GO:0003677">
    <property type="term" value="F:DNA binding"/>
    <property type="evidence" value="ECO:0007669"/>
    <property type="project" value="InterPro"/>
</dbReference>
<organism evidence="2 3">
    <name type="scientific">Zavarzinia aquatilis</name>
    <dbReference type="NCBI Taxonomy" id="2211142"/>
    <lineage>
        <taxon>Bacteria</taxon>
        <taxon>Pseudomonadati</taxon>
        <taxon>Pseudomonadota</taxon>
        <taxon>Alphaproteobacteria</taxon>
        <taxon>Rhodospirillales</taxon>
        <taxon>Zavarziniaceae</taxon>
        <taxon>Zavarzinia</taxon>
    </lineage>
</organism>
<dbReference type="OrthoDB" id="7307633at2"/>
<proteinExistence type="predicted"/>
<protein>
    <recommendedName>
        <fullName evidence="1">HTH merR-type domain-containing protein</fullName>
    </recommendedName>
</protein>
<dbReference type="Pfam" id="PF13411">
    <property type="entry name" value="MerR_1"/>
    <property type="match status" value="1"/>
</dbReference>